<accession>A0A1N6G8N2</accession>
<evidence type="ECO:0000259" key="2">
    <source>
        <dbReference type="PROSITE" id="PS50093"/>
    </source>
</evidence>
<feature type="signal peptide" evidence="1">
    <location>
        <begin position="1"/>
        <end position="19"/>
    </location>
</feature>
<keyword evidence="1" id="KW-0732">Signal</keyword>
<dbReference type="SUPFAM" id="SSF49299">
    <property type="entry name" value="PKD domain"/>
    <property type="match status" value="2"/>
</dbReference>
<dbReference type="RefSeq" id="WP_074239683.1">
    <property type="nucleotide sequence ID" value="NZ_FSRA01000001.1"/>
</dbReference>
<dbReference type="Gene3D" id="2.60.40.10">
    <property type="entry name" value="Immunoglobulins"/>
    <property type="match status" value="2"/>
</dbReference>
<dbReference type="CDD" id="cd00146">
    <property type="entry name" value="PKD"/>
    <property type="match status" value="1"/>
</dbReference>
<evidence type="ECO:0000256" key="1">
    <source>
        <dbReference type="SAM" id="SignalP"/>
    </source>
</evidence>
<organism evidence="3 4">
    <name type="scientific">Chitinophaga niabensis</name>
    <dbReference type="NCBI Taxonomy" id="536979"/>
    <lineage>
        <taxon>Bacteria</taxon>
        <taxon>Pseudomonadati</taxon>
        <taxon>Bacteroidota</taxon>
        <taxon>Chitinophagia</taxon>
        <taxon>Chitinophagales</taxon>
        <taxon>Chitinophagaceae</taxon>
        <taxon>Chitinophaga</taxon>
    </lineage>
</organism>
<sequence length="786" mass="85416">MLKYSSLYLLILLAFTYRAYSQTACSTIGQTPATAFPVCGSQTFIQQSVPICGYRGVPGPTCNNAGDFLHQDKNPFWYKFTCYTEGTLGFTITPNDLNEDYDWQIWDITGRDPNEVYNNTNLYLTMNWSGEKGLTGASSAGRSLDVCGGLGQELFSSMATLKKGHEYLLLISHFSNSQSGYKLSFGGGTADITDPVLPALVSSTYDCANFSVGIKLSRKVLCSTLDADGGDFTFGPGGPIIKSAKGVTCTNGFDLDSVILYLDKPLTPGVYTIMAQEGKDANTLLNACSKQLPAGETTRFTVAAILPVGMAKMKILPCAPDQLELEFPDDIRCSAIAADGSDFVLSGPSLVHIKSAGTTCNANGLTRSVILKLDQRILVAGDYTVTLVTGTDGNTITSNCHVETLAGKKALFSMAPQPPVLLRSIALPGCAPESVKLGLSIPVRCSSIAADGSDFIITGPGPVTITSATGICNANGFTDTVVLKFSAPIFTMGNFQVQTASGTDGNTLQGACWQMAAVGQAANFNTADTVNANFTFSLQFNCKQTTAGFVHDGSNHVNSWRWTMPDGEVRLEQRPVKVFNSFGNMPVQLEVSNGVCRAKVATSILITSELEAIFSVSPGPYCPMEIVKPENESTGNIVTWEWDYGNGTTSMGERPLSMRYFPQSKEQDYRIRLIVRNNVNCRDTMDRYIKAARSCYIDVPSAFSPNHDGQNDYFYPLNAYKAQELKFLVYNRLGQLMFECRDWRKRWDGCLNGIPVEMGTYAWVLEYTDGESGKKVFRKGTVVLVR</sequence>
<dbReference type="InterPro" id="IPR022409">
    <property type="entry name" value="PKD/Chitinase_dom"/>
</dbReference>
<keyword evidence="4" id="KW-1185">Reference proteome</keyword>
<evidence type="ECO:0000313" key="4">
    <source>
        <dbReference type="Proteomes" id="UP000185003"/>
    </source>
</evidence>
<dbReference type="Pfam" id="PF13585">
    <property type="entry name" value="CHU_C"/>
    <property type="match status" value="1"/>
</dbReference>
<feature type="chain" id="PRO_5012748961" evidence="1">
    <location>
        <begin position="20"/>
        <end position="786"/>
    </location>
</feature>
<protein>
    <submittedName>
        <fullName evidence="3">Gliding motility-associated C-terminal domain-containing protein</fullName>
    </submittedName>
</protein>
<dbReference type="Proteomes" id="UP000185003">
    <property type="component" value="Unassembled WGS sequence"/>
</dbReference>
<evidence type="ECO:0000313" key="3">
    <source>
        <dbReference type="EMBL" id="SIO03885.1"/>
    </source>
</evidence>
<dbReference type="PROSITE" id="PS50093">
    <property type="entry name" value="PKD"/>
    <property type="match status" value="1"/>
</dbReference>
<dbReference type="AlphaFoldDB" id="A0A1N6G8N2"/>
<name>A0A1N6G8N2_9BACT</name>
<dbReference type="InterPro" id="IPR000601">
    <property type="entry name" value="PKD_dom"/>
</dbReference>
<gene>
    <name evidence="3" type="ORF">SAMN04488055_2640</name>
</gene>
<dbReference type="InterPro" id="IPR035986">
    <property type="entry name" value="PKD_dom_sf"/>
</dbReference>
<dbReference type="SMART" id="SM00089">
    <property type="entry name" value="PKD"/>
    <property type="match status" value="2"/>
</dbReference>
<dbReference type="STRING" id="536979.SAMN04488055_2640"/>
<proteinExistence type="predicted"/>
<dbReference type="InterPro" id="IPR026341">
    <property type="entry name" value="T9SS_type_B"/>
</dbReference>
<dbReference type="OrthoDB" id="610082at2"/>
<reference evidence="3 4" key="1">
    <citation type="submission" date="2016-11" db="EMBL/GenBank/DDBJ databases">
        <authorList>
            <person name="Jaros S."/>
            <person name="Januszkiewicz K."/>
            <person name="Wedrychowicz H."/>
        </authorList>
    </citation>
    <scope>NUCLEOTIDE SEQUENCE [LARGE SCALE GENOMIC DNA]</scope>
    <source>
        <strain evidence="3 4">DSM 24787</strain>
    </source>
</reference>
<feature type="domain" description="PKD" evidence="2">
    <location>
        <begin position="559"/>
        <end position="613"/>
    </location>
</feature>
<dbReference type="InterPro" id="IPR013783">
    <property type="entry name" value="Ig-like_fold"/>
</dbReference>
<dbReference type="EMBL" id="FSRA01000001">
    <property type="protein sequence ID" value="SIO03885.1"/>
    <property type="molecule type" value="Genomic_DNA"/>
</dbReference>
<dbReference type="NCBIfam" id="TIGR04131">
    <property type="entry name" value="Bac_Flav_CTERM"/>
    <property type="match status" value="1"/>
</dbReference>